<accession>A0A849BB06</accession>
<evidence type="ECO:0000313" key="2">
    <source>
        <dbReference type="EMBL" id="NNH09817.1"/>
    </source>
</evidence>
<name>A0A849BB06_9BURK</name>
<organism evidence="2 3">
    <name type="scientific">Cupriavidus gilardii</name>
    <dbReference type="NCBI Taxonomy" id="82541"/>
    <lineage>
        <taxon>Bacteria</taxon>
        <taxon>Pseudomonadati</taxon>
        <taxon>Pseudomonadota</taxon>
        <taxon>Betaproteobacteria</taxon>
        <taxon>Burkholderiales</taxon>
        <taxon>Burkholderiaceae</taxon>
        <taxon>Cupriavidus</taxon>
    </lineage>
</organism>
<evidence type="ECO:0000256" key="1">
    <source>
        <dbReference type="ARBA" id="ARBA00022679"/>
    </source>
</evidence>
<gene>
    <name evidence="2" type="ORF">HLB16_02845</name>
</gene>
<dbReference type="InterPro" id="IPR050483">
    <property type="entry name" value="CoA-transferase_III_domain"/>
</dbReference>
<dbReference type="AlphaFoldDB" id="A0A849BB06"/>
<dbReference type="InterPro" id="IPR003673">
    <property type="entry name" value="CoA-Trfase_fam_III"/>
</dbReference>
<evidence type="ECO:0000313" key="3">
    <source>
        <dbReference type="Proteomes" id="UP000542973"/>
    </source>
</evidence>
<keyword evidence="1 2" id="KW-0808">Transferase</keyword>
<dbReference type="Proteomes" id="UP000542973">
    <property type="component" value="Unassembled WGS sequence"/>
</dbReference>
<dbReference type="Gene3D" id="3.40.50.10540">
    <property type="entry name" value="Crotonobetainyl-coa:carnitine coa-transferase, domain 1"/>
    <property type="match status" value="1"/>
</dbReference>
<dbReference type="PANTHER" id="PTHR48207:SF4">
    <property type="entry name" value="BLL6097 PROTEIN"/>
    <property type="match status" value="1"/>
</dbReference>
<sequence length="400" mass="43364">MTNLRWDALDPAATGPLAGVRVVDMTSVGMGPYATQILGDMGAQVIKVESPEGDVFRHAEPARHPNMGAAFLNLNRNKRFVVLDLKQAEDLAALKRLLAGADVFVSNVRPASLRKLGLDYASLREDHPRLIYCGAYGYAEDGPYAGQPAFDDIIQARSGLAQFQGANGGQGPRYVNTILADKVAGLTVAYAIPMALYERERSGQGQAIEVPMFETLVSFLAVEQLAGRTFVPPLGDAGYGRVMSPHRKPYRTADGYLALLPYTSAQWARFFAVAGRPELAADPRYATPAGRSAHIDALYETLADIVLTKTTAEWLDVLRDADIPHSEVPRFDSVLDDAHLRATGMVFEYAHPTEGQLRAVGIPTRFSRTPGNIRHWPEPLPKRAARAASNTAADAANDPA</sequence>
<dbReference type="Pfam" id="PF02515">
    <property type="entry name" value="CoA_transf_3"/>
    <property type="match status" value="1"/>
</dbReference>
<reference evidence="2 3" key="1">
    <citation type="submission" date="2020-05" db="EMBL/GenBank/DDBJ databases">
        <title>MicrobeNet Type strains.</title>
        <authorList>
            <person name="Nicholson A.C."/>
        </authorList>
    </citation>
    <scope>NUCLEOTIDE SEQUENCE [LARGE SCALE GENOMIC DNA]</scope>
    <source>
        <strain evidence="2 3">ATCC 700815</strain>
    </source>
</reference>
<protein>
    <submittedName>
        <fullName evidence="2">CoA transferase</fullName>
    </submittedName>
</protein>
<dbReference type="SUPFAM" id="SSF89796">
    <property type="entry name" value="CoA-transferase family III (CaiB/BaiF)"/>
    <property type="match status" value="1"/>
</dbReference>
<dbReference type="InterPro" id="IPR023606">
    <property type="entry name" value="CoA-Trfase_III_dom_1_sf"/>
</dbReference>
<dbReference type="EMBL" id="JABEMD010000003">
    <property type="protein sequence ID" value="NNH09817.1"/>
    <property type="molecule type" value="Genomic_DNA"/>
</dbReference>
<comment type="caution">
    <text evidence="2">The sequence shown here is derived from an EMBL/GenBank/DDBJ whole genome shotgun (WGS) entry which is preliminary data.</text>
</comment>
<dbReference type="Gene3D" id="3.30.1540.10">
    <property type="entry name" value="formyl-coa transferase, domain 3"/>
    <property type="match status" value="1"/>
</dbReference>
<dbReference type="InterPro" id="IPR044855">
    <property type="entry name" value="CoA-Trfase_III_dom3_sf"/>
</dbReference>
<proteinExistence type="predicted"/>
<dbReference type="PANTHER" id="PTHR48207">
    <property type="entry name" value="SUCCINATE--HYDROXYMETHYLGLUTARATE COA-TRANSFERASE"/>
    <property type="match status" value="1"/>
</dbReference>
<dbReference type="RefSeq" id="WP_053823389.1">
    <property type="nucleotide sequence ID" value="NZ_BAAAEB010000032.1"/>
</dbReference>
<dbReference type="GO" id="GO:0008410">
    <property type="term" value="F:CoA-transferase activity"/>
    <property type="evidence" value="ECO:0007669"/>
    <property type="project" value="TreeGrafter"/>
</dbReference>